<accession>A0A9K3K7P5</accession>
<dbReference type="CDD" id="cd04371">
    <property type="entry name" value="DEP"/>
    <property type="match status" value="1"/>
</dbReference>
<dbReference type="SMART" id="SM00049">
    <property type="entry name" value="DEP"/>
    <property type="match status" value="1"/>
</dbReference>
<keyword evidence="2" id="KW-0812">Transmembrane</keyword>
<dbReference type="PROSITE" id="PS50186">
    <property type="entry name" value="DEP"/>
    <property type="match status" value="1"/>
</dbReference>
<feature type="domain" description="C2" evidence="3">
    <location>
        <begin position="261"/>
        <end position="386"/>
    </location>
</feature>
<feature type="compositionally biased region" description="Polar residues" evidence="1">
    <location>
        <begin position="86"/>
        <end position="105"/>
    </location>
</feature>
<proteinExistence type="predicted"/>
<dbReference type="Pfam" id="PF00610">
    <property type="entry name" value="DEP"/>
    <property type="match status" value="1"/>
</dbReference>
<dbReference type="PROSITE" id="PS50004">
    <property type="entry name" value="C2"/>
    <property type="match status" value="1"/>
</dbReference>
<feature type="region of interest" description="Disordered" evidence="1">
    <location>
        <begin position="1064"/>
        <end position="1092"/>
    </location>
</feature>
<sequence length="1406" mass="159197">MPLFRGRPRSRSADPAGDGTRVIGGRSVHSLEPQPMRPVEANPYGYGDAPPSTIQQQYGYDDYAQQQPQPTTTNNSNYYSSDDDMFSQSGTESFYGGNSTRSYATGSSSGMRRFFGGGGNSKRKGKRNDATNSNGRAVSRSPPPPQSRNINNNNYNNNYSTTDGPPSELRYYNQNAFIRQEQPKPAEELYSYDQEPASAYTNKNMNGPSSELDIPKRASNPRLSSIEKFNPKELIQVLPDDSYPDTYMNYSQMEQEMNARSLYYHDLRLPSQKPYELGQVRLEILQCFGLPSAQPTRDPSAYAVAVLGNLAFKTDVMPPVANPMWLSKMRRACLFPIQAAYHRLYIGIFDGGIPEQYITHRAEEFLGRICIDLSRLRPGTMYDVMLPLRQSTQVYTKQPHGCVRVRMHLMWASERNALLSYLPQKLPGGTVKISKSPNTQYTINCLDEKSFRDVAHTVHGYDMPGKFSVTLLKSTVREISFTRIHILRYLRQKQWWELCNWQYPSISLFVFCAWMHAVYFGTLRYIPGHLVLLLFLYLLKNYAYYAMDSPLQNGMVMPTIEELYWALMRGTKRRRKPYIQPLTVEPIDENPDSNAGLLSSAHGGGAGGGGTGLNMSMNATTDDYLQQQQKFHKGYLLTEIAEAMRQSVKLTPYRYKFRLYKTAFVGTDAIDFFISAGYAYSRPEAVHLGRKLAKQFRLFDHIERKYMLEDEPYMYYFLDCENQRYTIKQGPAPRGTKLFETLGFYSRSPKKAAGADILEAREHMEFPFATGHDHPRFTIKESLVTKSPEAKKILKEQQEAAELTDAAEFGVLAKDKAPAENWEDSESHDLDVHVPNRRTSADGADRGVSNEPGGMLGAAVGATTRTVRRASLLATTTVNTAVSTAVSTAQTTVNTASTMATSAVNIATNLPNNLVSTLAQPRGLVAPVEQDLQVGDPEEIYDKLRSKKNPTLDYMLEQQRQANEYDPYAYDSDDDVEDVQKSKKKGVILEEKRLKKPPNQDFSRKAGKGDKIFTKTIAEARHKVHAAFYHMFNDHVYKIDKNLFPTVVKNDTLKDDLAAQKKKKGLFHRRTSDGDDKDEAERRKKAQMTPYDQKQDDLDKILAINKYSNTNPWINRVAVVIQPIIEMAQAPLFLFRSLFNILTWQDPMLSFWITFLCPGVALVLYLMPYRLIFGVMGLYLVGPQNYVIRLYNESRPGYQPPDFDTIVKKKKPEKEENYHELQFFSSEAPGNQVIRFKNVDPAQVRQIVVPTNVLKYNRFYDWPPEPEYARAYVSAPPRSQHVGRGPSAHSDDDSDVSGFENDAYYYDAATPRPKKKKKKKKQGLKKVAHTLKKGTQAGFDATLHATGAIYTTTGIQNVVDVAARTSTGAIKGTAKLSKKAVKGTAKNTTGLFRRKKKNNYDDDEYY</sequence>
<name>A0A9K3K7P5_9STRA</name>
<feature type="region of interest" description="Disordered" evidence="1">
    <location>
        <begin position="835"/>
        <end position="854"/>
    </location>
</feature>
<dbReference type="GO" id="GO:0016874">
    <property type="term" value="F:ligase activity"/>
    <property type="evidence" value="ECO:0007669"/>
    <property type="project" value="UniProtKB-KW"/>
</dbReference>
<keyword evidence="6" id="KW-0436">Ligase</keyword>
<evidence type="ECO:0000313" key="5">
    <source>
        <dbReference type="EMBL" id="KAG7338145.1"/>
    </source>
</evidence>
<evidence type="ECO:0000313" key="7">
    <source>
        <dbReference type="Proteomes" id="UP000693970"/>
    </source>
</evidence>
<evidence type="ECO:0000256" key="2">
    <source>
        <dbReference type="SAM" id="Phobius"/>
    </source>
</evidence>
<dbReference type="CDD" id="cd00030">
    <property type="entry name" value="C2"/>
    <property type="match status" value="1"/>
</dbReference>
<comment type="caution">
    <text evidence="5">The sequence shown here is derived from an EMBL/GenBank/DDBJ whole genome shotgun (WGS) entry which is preliminary data.</text>
</comment>
<evidence type="ECO:0000256" key="1">
    <source>
        <dbReference type="SAM" id="MobiDB-lite"/>
    </source>
</evidence>
<feature type="compositionally biased region" description="Low complexity" evidence="1">
    <location>
        <begin position="55"/>
        <end position="80"/>
    </location>
</feature>
<reference evidence="5" key="1">
    <citation type="journal article" date="2021" name="Sci. Rep.">
        <title>Diploid genomic architecture of Nitzschia inconspicua, an elite biomass production diatom.</title>
        <authorList>
            <person name="Oliver A."/>
            <person name="Podell S."/>
            <person name="Pinowska A."/>
            <person name="Traller J.C."/>
            <person name="Smith S.R."/>
            <person name="McClure R."/>
            <person name="Beliaev A."/>
            <person name="Bohutskyi P."/>
            <person name="Hill E.A."/>
            <person name="Rabines A."/>
            <person name="Zheng H."/>
            <person name="Allen L.Z."/>
            <person name="Kuo A."/>
            <person name="Grigoriev I.V."/>
            <person name="Allen A.E."/>
            <person name="Hazlebeck D."/>
            <person name="Allen E.E."/>
        </authorList>
    </citation>
    <scope>NUCLEOTIDE SEQUENCE</scope>
    <source>
        <strain evidence="5">Hildebrandi</strain>
    </source>
</reference>
<evidence type="ECO:0000259" key="4">
    <source>
        <dbReference type="PROSITE" id="PS50186"/>
    </source>
</evidence>
<feature type="compositionally biased region" description="Basic and acidic residues" evidence="1">
    <location>
        <begin position="835"/>
        <end position="845"/>
    </location>
</feature>
<feature type="region of interest" description="Disordered" evidence="1">
    <location>
        <begin position="1277"/>
        <end position="1296"/>
    </location>
</feature>
<feature type="compositionally biased region" description="Basic and acidic residues" evidence="1">
    <location>
        <begin position="1070"/>
        <end position="1082"/>
    </location>
</feature>
<organism evidence="5 7">
    <name type="scientific">Nitzschia inconspicua</name>
    <dbReference type="NCBI Taxonomy" id="303405"/>
    <lineage>
        <taxon>Eukaryota</taxon>
        <taxon>Sar</taxon>
        <taxon>Stramenopiles</taxon>
        <taxon>Ochrophyta</taxon>
        <taxon>Bacillariophyta</taxon>
        <taxon>Bacillariophyceae</taxon>
        <taxon>Bacillariophycidae</taxon>
        <taxon>Bacillariales</taxon>
        <taxon>Bacillariaceae</taxon>
        <taxon>Nitzschia</taxon>
    </lineage>
</organism>
<keyword evidence="2" id="KW-0472">Membrane</keyword>
<dbReference type="InterPro" id="IPR000591">
    <property type="entry name" value="DEP_dom"/>
</dbReference>
<keyword evidence="7" id="KW-1185">Reference proteome</keyword>
<feature type="transmembrane region" description="Helical" evidence="2">
    <location>
        <begin position="1149"/>
        <end position="1167"/>
    </location>
</feature>
<feature type="compositionally biased region" description="Low complexity" evidence="1">
    <location>
        <begin position="147"/>
        <end position="160"/>
    </location>
</feature>
<feature type="region of interest" description="Disordered" evidence="1">
    <location>
        <begin position="1"/>
        <end position="168"/>
    </location>
</feature>
<keyword evidence="5" id="KW-0315">Glutamine amidotransferase</keyword>
<dbReference type="OrthoDB" id="1029639at2759"/>
<evidence type="ECO:0000259" key="3">
    <source>
        <dbReference type="PROSITE" id="PS50004"/>
    </source>
</evidence>
<dbReference type="Pfam" id="PF00168">
    <property type="entry name" value="C2"/>
    <property type="match status" value="1"/>
</dbReference>
<keyword evidence="2" id="KW-1133">Transmembrane helix</keyword>
<protein>
    <submittedName>
        <fullName evidence="6">Glutamate-cysteine ligase</fullName>
    </submittedName>
    <submittedName>
        <fullName evidence="5">Glutamine amidotransferase, class-II</fullName>
    </submittedName>
</protein>
<gene>
    <name evidence="5" type="ORF">IV203_022843</name>
    <name evidence="6" type="ORF">IV203_034370</name>
</gene>
<evidence type="ECO:0000313" key="6">
    <source>
        <dbReference type="EMBL" id="KAG7373646.1"/>
    </source>
</evidence>
<feature type="domain" description="DEP" evidence="4">
    <location>
        <begin position="644"/>
        <end position="719"/>
    </location>
</feature>
<dbReference type="GO" id="GO:0035556">
    <property type="term" value="P:intracellular signal transduction"/>
    <property type="evidence" value="ECO:0007669"/>
    <property type="project" value="InterPro"/>
</dbReference>
<reference evidence="5" key="2">
    <citation type="submission" date="2021-04" db="EMBL/GenBank/DDBJ databases">
        <authorList>
            <person name="Podell S."/>
        </authorList>
    </citation>
    <scope>NUCLEOTIDE SEQUENCE</scope>
    <source>
        <strain evidence="5">Hildebrandi</strain>
    </source>
</reference>
<dbReference type="Proteomes" id="UP000693970">
    <property type="component" value="Unassembled WGS sequence"/>
</dbReference>
<feature type="compositionally biased region" description="Basic residues" evidence="1">
    <location>
        <begin position="1"/>
        <end position="10"/>
    </location>
</feature>
<dbReference type="EMBL" id="JAGRRH010000064">
    <property type="protein sequence ID" value="KAG7338145.1"/>
    <property type="molecule type" value="Genomic_DNA"/>
</dbReference>
<dbReference type="InterPro" id="IPR000008">
    <property type="entry name" value="C2_dom"/>
</dbReference>
<dbReference type="EMBL" id="JAGRRH010000002">
    <property type="protein sequence ID" value="KAG7373646.1"/>
    <property type="molecule type" value="Genomic_DNA"/>
</dbReference>